<protein>
    <recommendedName>
        <fullName evidence="4">TIL domain-containing protein</fullName>
    </recommendedName>
</protein>
<evidence type="ECO:0000256" key="1">
    <source>
        <dbReference type="SAM" id="SignalP"/>
    </source>
</evidence>
<evidence type="ECO:0000313" key="2">
    <source>
        <dbReference type="EMBL" id="KAL0840170.1"/>
    </source>
</evidence>
<accession>A0ABD0T9Y0</accession>
<proteinExistence type="predicted"/>
<dbReference type="Proteomes" id="UP001549921">
    <property type="component" value="Unassembled WGS sequence"/>
</dbReference>
<comment type="caution">
    <text evidence="2">The sequence shown here is derived from an EMBL/GenBank/DDBJ whole genome shotgun (WGS) entry which is preliminary data.</text>
</comment>
<gene>
    <name evidence="2" type="ORF">ABMA28_015462</name>
</gene>
<dbReference type="AlphaFoldDB" id="A0ABD0T9Y0"/>
<keyword evidence="1" id="KW-0732">Signal</keyword>
<feature type="signal peptide" evidence="1">
    <location>
        <begin position="1"/>
        <end position="19"/>
    </location>
</feature>
<feature type="chain" id="PRO_5044880847" description="TIL domain-containing protein" evidence="1">
    <location>
        <begin position="20"/>
        <end position="81"/>
    </location>
</feature>
<evidence type="ECO:0000313" key="3">
    <source>
        <dbReference type="Proteomes" id="UP001549921"/>
    </source>
</evidence>
<evidence type="ECO:0008006" key="4">
    <source>
        <dbReference type="Google" id="ProtNLM"/>
    </source>
</evidence>
<dbReference type="EMBL" id="JBEDNZ010000007">
    <property type="protein sequence ID" value="KAL0840170.1"/>
    <property type="molecule type" value="Genomic_DNA"/>
</dbReference>
<name>A0ABD0T9Y0_LOXSC</name>
<reference evidence="2 3" key="1">
    <citation type="submission" date="2024-06" db="EMBL/GenBank/DDBJ databases">
        <title>A chromosome-level genome assembly of beet webworm, Loxostege sticticalis.</title>
        <authorList>
            <person name="Zhang Y."/>
        </authorList>
    </citation>
    <scope>NUCLEOTIDE SEQUENCE [LARGE SCALE GENOMIC DNA]</scope>
    <source>
        <strain evidence="2">AQ028</strain>
        <tissue evidence="2">Male pupae</tissue>
    </source>
</reference>
<sequence>MKVVLAVLLVAILALSATAECPPGEYNPGPDCSFERICPVPSAHSYREHYCDCWCSPGTIRDTVTKKCVKECPIYNPNLVG</sequence>
<organism evidence="2 3">
    <name type="scientific">Loxostege sticticalis</name>
    <name type="common">Beet webworm moth</name>
    <dbReference type="NCBI Taxonomy" id="481309"/>
    <lineage>
        <taxon>Eukaryota</taxon>
        <taxon>Metazoa</taxon>
        <taxon>Ecdysozoa</taxon>
        <taxon>Arthropoda</taxon>
        <taxon>Hexapoda</taxon>
        <taxon>Insecta</taxon>
        <taxon>Pterygota</taxon>
        <taxon>Neoptera</taxon>
        <taxon>Endopterygota</taxon>
        <taxon>Lepidoptera</taxon>
        <taxon>Glossata</taxon>
        <taxon>Ditrysia</taxon>
        <taxon>Pyraloidea</taxon>
        <taxon>Crambidae</taxon>
        <taxon>Pyraustinae</taxon>
        <taxon>Loxostege</taxon>
    </lineage>
</organism>